<organism evidence="2 3">
    <name type="scientific">Anopheles minimus</name>
    <dbReference type="NCBI Taxonomy" id="112268"/>
    <lineage>
        <taxon>Eukaryota</taxon>
        <taxon>Metazoa</taxon>
        <taxon>Ecdysozoa</taxon>
        <taxon>Arthropoda</taxon>
        <taxon>Hexapoda</taxon>
        <taxon>Insecta</taxon>
        <taxon>Pterygota</taxon>
        <taxon>Neoptera</taxon>
        <taxon>Endopterygota</taxon>
        <taxon>Diptera</taxon>
        <taxon>Nematocera</taxon>
        <taxon>Culicoidea</taxon>
        <taxon>Culicidae</taxon>
        <taxon>Anophelinae</taxon>
        <taxon>Anopheles</taxon>
    </lineage>
</organism>
<name>A0A182W242_9DIPT</name>
<feature type="compositionally biased region" description="Gly residues" evidence="1">
    <location>
        <begin position="144"/>
        <end position="159"/>
    </location>
</feature>
<reference evidence="2" key="2">
    <citation type="submission" date="2020-05" db="UniProtKB">
        <authorList>
            <consortium name="EnsemblMetazoa"/>
        </authorList>
    </citation>
    <scope>IDENTIFICATION</scope>
    <source>
        <strain evidence="2">MINIMUS1</strain>
    </source>
</reference>
<dbReference type="EnsemblMetazoa" id="AMIN004402-RA">
    <property type="protein sequence ID" value="AMIN004402-PA"/>
    <property type="gene ID" value="AMIN004402"/>
</dbReference>
<evidence type="ECO:0000256" key="1">
    <source>
        <dbReference type="SAM" id="MobiDB-lite"/>
    </source>
</evidence>
<keyword evidence="3" id="KW-1185">Reference proteome</keyword>
<feature type="region of interest" description="Disordered" evidence="1">
    <location>
        <begin position="143"/>
        <end position="168"/>
    </location>
</feature>
<proteinExistence type="predicted"/>
<protein>
    <submittedName>
        <fullName evidence="2">Uncharacterized protein</fullName>
    </submittedName>
</protein>
<sequence length="231" mass="24980">MEKGKVTISQNFTDNRQVVEVCGRHIVLSSILSEVENAISNDNNIEEIRFIAGTIFKVDANLEKGVWHGRNIVVYAKELQICQSVHWNVSGKDGCEKYTQNAGSSKNGIGLNGKDGEAGESGGNVMIIAKVIKCSENLTITANGGNGSKGQDGGNGAPGKDGKGISTSNFDSLFPPAASVNVKSANNVSKLKRKELTKRNLLHNKLLKKKNVYKSSKLKTKKLMKHNKLLK</sequence>
<dbReference type="Proteomes" id="UP000075920">
    <property type="component" value="Unassembled WGS sequence"/>
</dbReference>
<accession>A0A182W242</accession>
<evidence type="ECO:0000313" key="2">
    <source>
        <dbReference type="EnsemblMetazoa" id="AMIN004402-PA"/>
    </source>
</evidence>
<dbReference type="VEuPathDB" id="VectorBase:AMIN004402"/>
<reference evidence="3" key="1">
    <citation type="submission" date="2013-03" db="EMBL/GenBank/DDBJ databases">
        <title>The Genome Sequence of Anopheles minimus MINIMUS1.</title>
        <authorList>
            <consortium name="The Broad Institute Genomics Platform"/>
            <person name="Neafsey D.E."/>
            <person name="Walton C."/>
            <person name="Walker B."/>
            <person name="Young S.K."/>
            <person name="Zeng Q."/>
            <person name="Gargeya S."/>
            <person name="Fitzgerald M."/>
            <person name="Haas B."/>
            <person name="Abouelleil A."/>
            <person name="Allen A.W."/>
            <person name="Alvarado L."/>
            <person name="Arachchi H.M."/>
            <person name="Berlin A.M."/>
            <person name="Chapman S.B."/>
            <person name="Gainer-Dewar J."/>
            <person name="Goldberg J."/>
            <person name="Griggs A."/>
            <person name="Gujja S."/>
            <person name="Hansen M."/>
            <person name="Howarth C."/>
            <person name="Imamovic A."/>
            <person name="Ireland A."/>
            <person name="Larimer J."/>
            <person name="McCowan C."/>
            <person name="Murphy C."/>
            <person name="Pearson M."/>
            <person name="Poon T.W."/>
            <person name="Priest M."/>
            <person name="Roberts A."/>
            <person name="Saif S."/>
            <person name="Shea T."/>
            <person name="Sisk P."/>
            <person name="Sykes S."/>
            <person name="Wortman J."/>
            <person name="Nusbaum C."/>
            <person name="Birren B."/>
        </authorList>
    </citation>
    <scope>NUCLEOTIDE SEQUENCE [LARGE SCALE GENOMIC DNA]</scope>
    <source>
        <strain evidence="3">MINIMUS1</strain>
    </source>
</reference>
<dbReference type="STRING" id="112268.A0A182W242"/>
<evidence type="ECO:0000313" key="3">
    <source>
        <dbReference type="Proteomes" id="UP000075920"/>
    </source>
</evidence>
<dbReference type="AlphaFoldDB" id="A0A182W242"/>